<dbReference type="EMBL" id="JANCMW010000003">
    <property type="protein sequence ID" value="MDF0750099.1"/>
    <property type="molecule type" value="Genomic_DNA"/>
</dbReference>
<evidence type="ECO:0000256" key="1">
    <source>
        <dbReference type="ARBA" id="ARBA00001974"/>
    </source>
</evidence>
<comment type="similarity">
    <text evidence="2 7">Belongs to the acyl-CoA dehydrogenase family.</text>
</comment>
<keyword evidence="12" id="KW-1185">Reference proteome</keyword>
<dbReference type="InterPro" id="IPR006091">
    <property type="entry name" value="Acyl-CoA_Oxase/DH_mid-dom"/>
</dbReference>
<dbReference type="InterPro" id="IPR009100">
    <property type="entry name" value="AcylCoA_DH/oxidase_NM_dom_sf"/>
</dbReference>
<dbReference type="InterPro" id="IPR013786">
    <property type="entry name" value="AcylCoA_DH/ox_N"/>
</dbReference>
<evidence type="ECO:0000256" key="5">
    <source>
        <dbReference type="ARBA" id="ARBA00022827"/>
    </source>
</evidence>
<proteinExistence type="inferred from homology"/>
<evidence type="ECO:0000259" key="8">
    <source>
        <dbReference type="Pfam" id="PF00441"/>
    </source>
</evidence>
<dbReference type="Pfam" id="PF02770">
    <property type="entry name" value="Acyl-CoA_dh_M"/>
    <property type="match status" value="1"/>
</dbReference>
<keyword evidence="5 7" id="KW-0274">FAD</keyword>
<evidence type="ECO:0000256" key="4">
    <source>
        <dbReference type="ARBA" id="ARBA00022630"/>
    </source>
</evidence>
<reference evidence="11" key="1">
    <citation type="submission" date="2022-07" db="EMBL/GenBank/DDBJ databases">
        <title>Marinobacter iranensis a new bacterium isolate from a hipersaline lake in Iran.</title>
        <authorList>
            <person name="Mohammad A.M.A."/>
            <person name="Cristina S.-P."/>
            <person name="Antonio V."/>
        </authorList>
    </citation>
    <scope>NUCLEOTIDE SEQUENCE</scope>
    <source>
        <strain evidence="11">71-i</strain>
    </source>
</reference>
<dbReference type="PANTHER" id="PTHR48083">
    <property type="entry name" value="MEDIUM-CHAIN SPECIFIC ACYL-COA DEHYDROGENASE, MITOCHONDRIAL-RELATED"/>
    <property type="match status" value="1"/>
</dbReference>
<comment type="subunit">
    <text evidence="3">Homodimer.</text>
</comment>
<organism evidence="11 12">
    <name type="scientific">Marinobacter iranensis</name>
    <dbReference type="NCBI Taxonomy" id="2962607"/>
    <lineage>
        <taxon>Bacteria</taxon>
        <taxon>Pseudomonadati</taxon>
        <taxon>Pseudomonadota</taxon>
        <taxon>Gammaproteobacteria</taxon>
        <taxon>Pseudomonadales</taxon>
        <taxon>Marinobacteraceae</taxon>
        <taxon>Marinobacter</taxon>
    </lineage>
</organism>
<evidence type="ECO:0000256" key="6">
    <source>
        <dbReference type="ARBA" id="ARBA00023002"/>
    </source>
</evidence>
<keyword evidence="4 7" id="KW-0285">Flavoprotein</keyword>
<name>A0ABT5Y8W3_9GAMM</name>
<accession>A0ABT5Y8W3</accession>
<dbReference type="SUPFAM" id="SSF56645">
    <property type="entry name" value="Acyl-CoA dehydrogenase NM domain-like"/>
    <property type="match status" value="1"/>
</dbReference>
<evidence type="ECO:0000313" key="12">
    <source>
        <dbReference type="Proteomes" id="UP001143391"/>
    </source>
</evidence>
<dbReference type="Gene3D" id="1.10.540.10">
    <property type="entry name" value="Acyl-CoA dehydrogenase/oxidase, N-terminal domain"/>
    <property type="match status" value="1"/>
</dbReference>
<dbReference type="InterPro" id="IPR006089">
    <property type="entry name" value="Acyl-CoA_DH_CS"/>
</dbReference>
<dbReference type="InterPro" id="IPR036250">
    <property type="entry name" value="AcylCo_DH-like_C"/>
</dbReference>
<dbReference type="Gene3D" id="1.20.140.10">
    <property type="entry name" value="Butyryl-CoA Dehydrogenase, subunit A, domain 3"/>
    <property type="match status" value="1"/>
</dbReference>
<dbReference type="Pfam" id="PF02771">
    <property type="entry name" value="Acyl-CoA_dh_N"/>
    <property type="match status" value="1"/>
</dbReference>
<gene>
    <name evidence="11" type="ORF">NLU14_07625</name>
</gene>
<dbReference type="Gene3D" id="2.40.110.10">
    <property type="entry name" value="Butyryl-CoA Dehydrogenase, subunit A, domain 2"/>
    <property type="match status" value="1"/>
</dbReference>
<evidence type="ECO:0000256" key="2">
    <source>
        <dbReference type="ARBA" id="ARBA00009347"/>
    </source>
</evidence>
<dbReference type="PROSITE" id="PS00073">
    <property type="entry name" value="ACYL_COA_DH_2"/>
    <property type="match status" value="1"/>
</dbReference>
<dbReference type="RefSeq" id="WP_275705619.1">
    <property type="nucleotide sequence ID" value="NZ_JANCMW010000003.1"/>
</dbReference>
<feature type="domain" description="Acyl-CoA oxidase/dehydrogenase middle" evidence="9">
    <location>
        <begin position="128"/>
        <end position="206"/>
    </location>
</feature>
<dbReference type="Pfam" id="PF00441">
    <property type="entry name" value="Acyl-CoA_dh_1"/>
    <property type="match status" value="1"/>
</dbReference>
<evidence type="ECO:0000256" key="3">
    <source>
        <dbReference type="ARBA" id="ARBA00011738"/>
    </source>
</evidence>
<dbReference type="InterPro" id="IPR009075">
    <property type="entry name" value="AcylCo_DH/oxidase_C"/>
</dbReference>
<dbReference type="InterPro" id="IPR037069">
    <property type="entry name" value="AcylCoA_DH/ox_N_sf"/>
</dbReference>
<dbReference type="InterPro" id="IPR050741">
    <property type="entry name" value="Acyl-CoA_dehydrogenase"/>
</dbReference>
<dbReference type="SUPFAM" id="SSF47203">
    <property type="entry name" value="Acyl-CoA dehydrogenase C-terminal domain-like"/>
    <property type="match status" value="1"/>
</dbReference>
<dbReference type="PANTHER" id="PTHR48083:SF13">
    <property type="entry name" value="ACYL-COA DEHYDROGENASE FAMILY MEMBER 11"/>
    <property type="match status" value="1"/>
</dbReference>
<keyword evidence="6 7" id="KW-0560">Oxidoreductase</keyword>
<evidence type="ECO:0000259" key="9">
    <source>
        <dbReference type="Pfam" id="PF02770"/>
    </source>
</evidence>
<feature type="domain" description="Acyl-CoA dehydrogenase/oxidase C-terminal" evidence="8">
    <location>
        <begin position="234"/>
        <end position="382"/>
    </location>
</feature>
<evidence type="ECO:0000313" key="11">
    <source>
        <dbReference type="EMBL" id="MDF0750099.1"/>
    </source>
</evidence>
<dbReference type="Proteomes" id="UP001143391">
    <property type="component" value="Unassembled WGS sequence"/>
</dbReference>
<sequence length="392" mass="43234">MNFDLTEELAELQLRVRRFVLDEVVPMEGDPRQTPHGPSEELRDELIEKARQSGLLTPHASVEMGGMGLSHVAKAIIFEEAGYSPLGPTALNIHAPDEGNIHLMEIVASEAQKQRWLQPLARGLSRSCFAMTEPAPGAGSDPFMLNTTAVRDGDDYIINGLKWFITGADGAGFAIVMAKTEDGNATMFLTDTDRPGFVVERMMDSMDSCFTGGHCVVRLENLRVPAVDMLGEVGKGFRYAQVRLAPARLTHCMRWLGAARRAHDEACQYARTRESFGKLLGDHQGVGFMLADNEMDMLTTRLSILHCAWVLDQGGRGNVESSMTKVISSEGIWRVIDRCVQVLGGQGVSGESIVERIFRDARGFRIYDGPNEVHRMSLAKKIMVRNDRVGAL</sequence>
<evidence type="ECO:0000259" key="10">
    <source>
        <dbReference type="Pfam" id="PF02771"/>
    </source>
</evidence>
<comment type="caution">
    <text evidence="11">The sequence shown here is derived from an EMBL/GenBank/DDBJ whole genome shotgun (WGS) entry which is preliminary data.</text>
</comment>
<feature type="domain" description="Acyl-CoA dehydrogenase/oxidase N-terminal" evidence="10">
    <location>
        <begin position="6"/>
        <end position="123"/>
    </location>
</feature>
<comment type="cofactor">
    <cofactor evidence="1 7">
        <name>FAD</name>
        <dbReference type="ChEBI" id="CHEBI:57692"/>
    </cofactor>
</comment>
<evidence type="ECO:0000256" key="7">
    <source>
        <dbReference type="RuleBase" id="RU362125"/>
    </source>
</evidence>
<dbReference type="InterPro" id="IPR046373">
    <property type="entry name" value="Acyl-CoA_Oxase/DH_mid-dom_sf"/>
</dbReference>
<protein>
    <submittedName>
        <fullName evidence="11">Acyl-CoA dehydrogenase family protein</fullName>
    </submittedName>
</protein>